<gene>
    <name evidence="1" type="ORF">Taro_026795</name>
</gene>
<dbReference type="Proteomes" id="UP000652761">
    <property type="component" value="Unassembled WGS sequence"/>
</dbReference>
<evidence type="ECO:0000313" key="1">
    <source>
        <dbReference type="EMBL" id="MQL94138.1"/>
    </source>
</evidence>
<organism evidence="1 2">
    <name type="scientific">Colocasia esculenta</name>
    <name type="common">Wild taro</name>
    <name type="synonym">Arum esculentum</name>
    <dbReference type="NCBI Taxonomy" id="4460"/>
    <lineage>
        <taxon>Eukaryota</taxon>
        <taxon>Viridiplantae</taxon>
        <taxon>Streptophyta</taxon>
        <taxon>Embryophyta</taxon>
        <taxon>Tracheophyta</taxon>
        <taxon>Spermatophyta</taxon>
        <taxon>Magnoliopsida</taxon>
        <taxon>Liliopsida</taxon>
        <taxon>Araceae</taxon>
        <taxon>Aroideae</taxon>
        <taxon>Colocasieae</taxon>
        <taxon>Colocasia</taxon>
    </lineage>
</organism>
<reference evidence="1" key="1">
    <citation type="submission" date="2017-07" db="EMBL/GenBank/DDBJ databases">
        <title>Taro Niue Genome Assembly and Annotation.</title>
        <authorList>
            <person name="Atibalentja N."/>
            <person name="Keating K."/>
            <person name="Fields C.J."/>
        </authorList>
    </citation>
    <scope>NUCLEOTIDE SEQUENCE</scope>
    <source>
        <strain evidence="1">Niue_2</strain>
        <tissue evidence="1">Leaf</tissue>
    </source>
</reference>
<protein>
    <submittedName>
        <fullName evidence="1">Uncharacterized protein</fullName>
    </submittedName>
</protein>
<dbReference type="AlphaFoldDB" id="A0A843VCU4"/>
<proteinExistence type="predicted"/>
<feature type="non-terminal residue" evidence="1">
    <location>
        <position position="1"/>
    </location>
</feature>
<evidence type="ECO:0000313" key="2">
    <source>
        <dbReference type="Proteomes" id="UP000652761"/>
    </source>
</evidence>
<accession>A0A843VCU4</accession>
<name>A0A843VCU4_COLES</name>
<comment type="caution">
    <text evidence="1">The sequence shown here is derived from an EMBL/GenBank/DDBJ whole genome shotgun (WGS) entry which is preliminary data.</text>
</comment>
<dbReference type="OrthoDB" id="10260946at2759"/>
<keyword evidence="2" id="KW-1185">Reference proteome</keyword>
<sequence length="98" mass="11198">SIEDETKQLLHVSTSQQLDVVRWNVVNQDEVACASRQSNKILIFDIGYVSSEPVEVLEKGRSKSSLHECSVHRGLPDIAFTKSDKFRCLWNAEKFYVI</sequence>
<dbReference type="EMBL" id="NMUH01001638">
    <property type="protein sequence ID" value="MQL94138.1"/>
    <property type="molecule type" value="Genomic_DNA"/>
</dbReference>